<dbReference type="Pfam" id="PF03550">
    <property type="entry name" value="LolB"/>
    <property type="match status" value="1"/>
</dbReference>
<keyword evidence="10" id="KW-0143">Chaperone</keyword>
<comment type="subunit">
    <text evidence="3">Monomer.</text>
</comment>
<dbReference type="Proteomes" id="UP000029590">
    <property type="component" value="Unassembled WGS sequence"/>
</dbReference>
<evidence type="ECO:0000256" key="7">
    <source>
        <dbReference type="ARBA" id="ARBA00022927"/>
    </source>
</evidence>
<evidence type="ECO:0000256" key="4">
    <source>
        <dbReference type="ARBA" id="ARBA00016202"/>
    </source>
</evidence>
<keyword evidence="9" id="KW-0564">Palmitate</keyword>
<gene>
    <name evidence="14" type="primary">lolB</name>
    <name evidence="14" type="ORF">DM48_4644</name>
</gene>
<sequence length="218" mass="23133">MSVAIRSMGRGAALAPLASLARLGLLTLAAGALLAGCATQRAPAPVAAGTATPGADVITTQAAHAYTGRFAVRYDDRLGKPQNVYGNFAWQETGNAITLELRSPLGQTLAIVRSSPLNASLEMPGRAPRSATDVGQLMRDTLGFALPLDGLRYWMLPQPSPSTPADVVRESGTQIKQIRQDGWTIDYLAYADAPATGVKRLNLTREDPPLDIKLVLDR</sequence>
<keyword evidence="8" id="KW-0472">Membrane</keyword>
<dbReference type="NCBIfam" id="TIGR00548">
    <property type="entry name" value="lolB"/>
    <property type="match status" value="1"/>
</dbReference>
<feature type="chain" id="PRO_5043789205" description="Outer-membrane lipoprotein LolB" evidence="13">
    <location>
        <begin position="36"/>
        <end position="218"/>
    </location>
</feature>
<evidence type="ECO:0000256" key="9">
    <source>
        <dbReference type="ARBA" id="ARBA00023139"/>
    </source>
</evidence>
<comment type="similarity">
    <text evidence="2">Belongs to the LolB family.</text>
</comment>
<accession>A0AAW3F4P9</accession>
<feature type="signal peptide" evidence="13">
    <location>
        <begin position="1"/>
        <end position="35"/>
    </location>
</feature>
<evidence type="ECO:0000256" key="10">
    <source>
        <dbReference type="ARBA" id="ARBA00023186"/>
    </source>
</evidence>
<dbReference type="KEGG" id="bgo:BM43_1001"/>
<evidence type="ECO:0000256" key="2">
    <source>
        <dbReference type="ARBA" id="ARBA00009696"/>
    </source>
</evidence>
<evidence type="ECO:0000256" key="8">
    <source>
        <dbReference type="ARBA" id="ARBA00023136"/>
    </source>
</evidence>
<dbReference type="EMBL" id="JPGG01000015">
    <property type="protein sequence ID" value="KGC16515.1"/>
    <property type="molecule type" value="Genomic_DNA"/>
</dbReference>
<dbReference type="GO" id="GO:0009279">
    <property type="term" value="C:cell outer membrane"/>
    <property type="evidence" value="ECO:0007669"/>
    <property type="project" value="UniProtKB-SubCell"/>
</dbReference>
<keyword evidence="5" id="KW-0813">Transport</keyword>
<evidence type="ECO:0000256" key="12">
    <source>
        <dbReference type="ARBA" id="ARBA00023288"/>
    </source>
</evidence>
<dbReference type="SUPFAM" id="SSF89392">
    <property type="entry name" value="Prokaryotic lipoproteins and lipoprotein localization factors"/>
    <property type="match status" value="1"/>
</dbReference>
<comment type="caution">
    <text evidence="14">The sequence shown here is derived from an EMBL/GenBank/DDBJ whole genome shotgun (WGS) entry which is preliminary data.</text>
</comment>
<dbReference type="InterPro" id="IPR029046">
    <property type="entry name" value="LolA/LolB/LppX"/>
</dbReference>
<evidence type="ECO:0000313" key="14">
    <source>
        <dbReference type="EMBL" id="KGC16515.1"/>
    </source>
</evidence>
<dbReference type="AlphaFoldDB" id="A0AAW3F4P9"/>
<keyword evidence="6 13" id="KW-0732">Signal</keyword>
<dbReference type="GO" id="GO:0015031">
    <property type="term" value="P:protein transport"/>
    <property type="evidence" value="ECO:0007669"/>
    <property type="project" value="UniProtKB-KW"/>
</dbReference>
<protein>
    <recommendedName>
        <fullName evidence="4">Outer-membrane lipoprotein LolB</fullName>
    </recommendedName>
</protein>
<proteinExistence type="inferred from homology"/>
<comment type="subcellular location">
    <subcellularLocation>
        <location evidence="1">Cell outer membrane</location>
        <topology evidence="1">Lipid-anchor</topology>
    </subcellularLocation>
</comment>
<keyword evidence="11" id="KW-0998">Cell outer membrane</keyword>
<keyword evidence="12 14" id="KW-0449">Lipoprotein</keyword>
<evidence type="ECO:0000256" key="6">
    <source>
        <dbReference type="ARBA" id="ARBA00022729"/>
    </source>
</evidence>
<name>A0AAW3F4P9_BURGA</name>
<evidence type="ECO:0000256" key="1">
    <source>
        <dbReference type="ARBA" id="ARBA00004459"/>
    </source>
</evidence>
<dbReference type="CDD" id="cd16326">
    <property type="entry name" value="LolB"/>
    <property type="match status" value="1"/>
</dbReference>
<evidence type="ECO:0000256" key="11">
    <source>
        <dbReference type="ARBA" id="ARBA00023237"/>
    </source>
</evidence>
<evidence type="ECO:0000313" key="15">
    <source>
        <dbReference type="Proteomes" id="UP000029590"/>
    </source>
</evidence>
<evidence type="ECO:0000256" key="13">
    <source>
        <dbReference type="SAM" id="SignalP"/>
    </source>
</evidence>
<reference evidence="14 15" key="1">
    <citation type="submission" date="2014-04" db="EMBL/GenBank/DDBJ databases">
        <authorList>
            <person name="Bishop-Lilly K.A."/>
            <person name="Broomall S.M."/>
            <person name="Chain P.S."/>
            <person name="Chertkov O."/>
            <person name="Coyne S.R."/>
            <person name="Daligault H.E."/>
            <person name="Davenport K.W."/>
            <person name="Erkkila T."/>
            <person name="Frey K.G."/>
            <person name="Gibbons H.S."/>
            <person name="Gu W."/>
            <person name="Jaissle J."/>
            <person name="Johnson S.L."/>
            <person name="Koroleva G.I."/>
            <person name="Ladner J.T."/>
            <person name="Lo C.-C."/>
            <person name="Minogue T.D."/>
            <person name="Munk C."/>
            <person name="Palacios G.F."/>
            <person name="Redden C.L."/>
            <person name="Rosenzweig C.N."/>
            <person name="Scholz M.B."/>
            <person name="Teshima H."/>
            <person name="Xu Y."/>
        </authorList>
    </citation>
    <scope>NUCLEOTIDE SEQUENCE [LARGE SCALE GENOMIC DNA]</scope>
    <source>
        <strain evidence="15">gladioli</strain>
    </source>
</reference>
<dbReference type="Gene3D" id="2.50.20.10">
    <property type="entry name" value="Lipoprotein localisation LolA/LolB/LppX"/>
    <property type="match status" value="1"/>
</dbReference>
<dbReference type="InterPro" id="IPR004565">
    <property type="entry name" value="OM_lipoprot_LolB"/>
</dbReference>
<keyword evidence="7" id="KW-0653">Protein transport</keyword>
<evidence type="ECO:0000256" key="5">
    <source>
        <dbReference type="ARBA" id="ARBA00022448"/>
    </source>
</evidence>
<organism evidence="14 15">
    <name type="scientific">Burkholderia gladioli</name>
    <name type="common">Pseudomonas marginata</name>
    <name type="synonym">Phytomonas marginata</name>
    <dbReference type="NCBI Taxonomy" id="28095"/>
    <lineage>
        <taxon>Bacteria</taxon>
        <taxon>Pseudomonadati</taxon>
        <taxon>Pseudomonadota</taxon>
        <taxon>Betaproteobacteria</taxon>
        <taxon>Burkholderiales</taxon>
        <taxon>Burkholderiaceae</taxon>
        <taxon>Burkholderia</taxon>
    </lineage>
</organism>
<evidence type="ECO:0000256" key="3">
    <source>
        <dbReference type="ARBA" id="ARBA00011245"/>
    </source>
</evidence>